<name>A0AA47B4C5_9LACO</name>
<dbReference type="RefSeq" id="WP_046326525.1">
    <property type="nucleotide sequence ID" value="NZ_CP084389.1"/>
</dbReference>
<dbReference type="GO" id="GO:0016301">
    <property type="term" value="F:kinase activity"/>
    <property type="evidence" value="ECO:0007669"/>
    <property type="project" value="UniProtKB-KW"/>
</dbReference>
<gene>
    <name evidence="9" type="ORF">LDX53_00365</name>
</gene>
<dbReference type="Pfam" id="PF03830">
    <property type="entry name" value="PTSIIB_sorb"/>
    <property type="match status" value="1"/>
</dbReference>
<accession>A0AA47B4C5</accession>
<keyword evidence="7" id="KW-0418">Kinase</keyword>
<evidence type="ECO:0000256" key="7">
    <source>
        <dbReference type="ARBA" id="ARBA00022777"/>
    </source>
</evidence>
<evidence type="ECO:0000256" key="2">
    <source>
        <dbReference type="ARBA" id="ARBA00022448"/>
    </source>
</evidence>
<keyword evidence="3" id="KW-0963">Cytoplasm</keyword>
<dbReference type="PROSITE" id="PS51101">
    <property type="entry name" value="PTS_EIIB_TYPE_4"/>
    <property type="match status" value="1"/>
</dbReference>
<keyword evidence="5" id="KW-0808">Transferase</keyword>
<evidence type="ECO:0000256" key="3">
    <source>
        <dbReference type="ARBA" id="ARBA00022490"/>
    </source>
</evidence>
<keyword evidence="10" id="KW-1185">Reference proteome</keyword>
<evidence type="ECO:0000256" key="1">
    <source>
        <dbReference type="ARBA" id="ARBA00004496"/>
    </source>
</evidence>
<dbReference type="GO" id="GO:0009401">
    <property type="term" value="P:phosphoenolpyruvate-dependent sugar phosphotransferase system"/>
    <property type="evidence" value="ECO:0007669"/>
    <property type="project" value="UniProtKB-KW"/>
</dbReference>
<reference evidence="9" key="1">
    <citation type="submission" date="2021-09" db="EMBL/GenBank/DDBJ databases">
        <title>Lactobacillus species from Apis mellifera, Switzerland.</title>
        <authorList>
            <person name="Pfister J."/>
            <person name="Brown A."/>
            <person name="Neumann P."/>
            <person name="Collaud A."/>
            <person name="Retschnig G."/>
            <person name="Perreten V."/>
        </authorList>
    </citation>
    <scope>NUCLEOTIDE SEQUENCE</scope>
    <source>
        <strain evidence="9">IBH002</strain>
    </source>
</reference>
<evidence type="ECO:0000313" key="10">
    <source>
        <dbReference type="Proteomes" id="UP001164557"/>
    </source>
</evidence>
<dbReference type="AlphaFoldDB" id="A0AA47B4C5"/>
<evidence type="ECO:0000256" key="6">
    <source>
        <dbReference type="ARBA" id="ARBA00022683"/>
    </source>
</evidence>
<keyword evidence="4 9" id="KW-0762">Sugar transport</keyword>
<evidence type="ECO:0000313" key="9">
    <source>
        <dbReference type="EMBL" id="UZX29733.1"/>
    </source>
</evidence>
<dbReference type="GO" id="GO:0005737">
    <property type="term" value="C:cytoplasm"/>
    <property type="evidence" value="ECO:0007669"/>
    <property type="project" value="UniProtKB-SubCell"/>
</dbReference>
<keyword evidence="6" id="KW-0598">Phosphotransferase system</keyword>
<evidence type="ECO:0000256" key="5">
    <source>
        <dbReference type="ARBA" id="ARBA00022679"/>
    </source>
</evidence>
<evidence type="ECO:0000256" key="4">
    <source>
        <dbReference type="ARBA" id="ARBA00022597"/>
    </source>
</evidence>
<evidence type="ECO:0000259" key="8">
    <source>
        <dbReference type="PROSITE" id="PS51101"/>
    </source>
</evidence>
<dbReference type="Gene3D" id="3.40.35.10">
    <property type="entry name" value="Phosphotransferase system, sorbose subfamily IIB component"/>
    <property type="match status" value="1"/>
</dbReference>
<keyword evidence="2" id="KW-0813">Transport</keyword>
<protein>
    <submittedName>
        <fullName evidence="9">PTS sugar transporter subunit IIB</fullName>
    </submittedName>
</protein>
<comment type="subcellular location">
    <subcellularLocation>
        <location evidence="1">Cytoplasm</location>
    </subcellularLocation>
</comment>
<sequence length="160" mass="18184">MAEIVLTRIDDRLIHGQVMTAWVKKTHANHIIVIDDKVAKDDFMIEVLKMSAPTGIKVDVFDSDTAIEKLQDLDNFNDDKIIILVKEPLVIEKVIVSGINISKLIIGGMGARKDRQPFYRNIAMNDEEKKSLQNIINRGVKVTIHIIPDQKEVDAEKYLH</sequence>
<dbReference type="GO" id="GO:0008982">
    <property type="term" value="F:protein-N(PI)-phosphohistidine-sugar phosphotransferase activity"/>
    <property type="evidence" value="ECO:0007669"/>
    <property type="project" value="InterPro"/>
</dbReference>
<dbReference type="InterPro" id="IPR036667">
    <property type="entry name" value="PTS_IIB_sorbose-sp_sf"/>
</dbReference>
<dbReference type="Proteomes" id="UP001164557">
    <property type="component" value="Chromosome"/>
</dbReference>
<organism evidence="9 10">
    <name type="scientific">Lactobacillus helsingborgensis</name>
    <dbReference type="NCBI Taxonomy" id="1218494"/>
    <lineage>
        <taxon>Bacteria</taxon>
        <taxon>Bacillati</taxon>
        <taxon>Bacillota</taxon>
        <taxon>Bacilli</taxon>
        <taxon>Lactobacillales</taxon>
        <taxon>Lactobacillaceae</taxon>
        <taxon>Lactobacillus</taxon>
    </lineage>
</organism>
<dbReference type="EMBL" id="CP084389">
    <property type="protein sequence ID" value="UZX29733.1"/>
    <property type="molecule type" value="Genomic_DNA"/>
</dbReference>
<feature type="domain" description="PTS EIIB type-4" evidence="8">
    <location>
        <begin position="1"/>
        <end position="160"/>
    </location>
</feature>
<dbReference type="SUPFAM" id="SSF52728">
    <property type="entry name" value="PTS IIb component"/>
    <property type="match status" value="1"/>
</dbReference>
<dbReference type="InterPro" id="IPR004720">
    <property type="entry name" value="PTS_IIB_sorbose-sp"/>
</dbReference>
<proteinExistence type="predicted"/>